<comment type="caution">
    <text evidence="1">The sequence shown here is derived from an EMBL/GenBank/DDBJ whole genome shotgun (WGS) entry which is preliminary data.</text>
</comment>
<evidence type="ECO:0000313" key="2">
    <source>
        <dbReference type="Proteomes" id="UP000663866"/>
    </source>
</evidence>
<feature type="non-terminal residue" evidence="1">
    <location>
        <position position="1"/>
    </location>
</feature>
<proteinExistence type="predicted"/>
<protein>
    <submittedName>
        <fullName evidence="1">Uncharacterized protein</fullName>
    </submittedName>
</protein>
<dbReference type="AlphaFoldDB" id="A0A821L9C1"/>
<organism evidence="1 2">
    <name type="scientific">Rotaria magnacalcarata</name>
    <dbReference type="NCBI Taxonomy" id="392030"/>
    <lineage>
        <taxon>Eukaryota</taxon>
        <taxon>Metazoa</taxon>
        <taxon>Spiralia</taxon>
        <taxon>Gnathifera</taxon>
        <taxon>Rotifera</taxon>
        <taxon>Eurotatoria</taxon>
        <taxon>Bdelloidea</taxon>
        <taxon>Philodinida</taxon>
        <taxon>Philodinidae</taxon>
        <taxon>Rotaria</taxon>
    </lineage>
</organism>
<gene>
    <name evidence="1" type="ORF">OVN521_LOCUS50043</name>
</gene>
<reference evidence="1" key="1">
    <citation type="submission" date="2021-02" db="EMBL/GenBank/DDBJ databases">
        <authorList>
            <person name="Nowell W R."/>
        </authorList>
    </citation>
    <scope>NUCLEOTIDE SEQUENCE</scope>
</reference>
<sequence>KLGLPTQLPIHGPEGKQALQRHLKGVENEQSAHSEANQIFYYCLLTDRHKHYSPYNPYQLEIQP</sequence>
<dbReference type="EMBL" id="CAJOBG010113010">
    <property type="protein sequence ID" value="CAF4747843.1"/>
    <property type="molecule type" value="Genomic_DNA"/>
</dbReference>
<dbReference type="Proteomes" id="UP000663866">
    <property type="component" value="Unassembled WGS sequence"/>
</dbReference>
<accession>A0A821L9C1</accession>
<keyword evidence="2" id="KW-1185">Reference proteome</keyword>
<evidence type="ECO:0000313" key="1">
    <source>
        <dbReference type="EMBL" id="CAF4747843.1"/>
    </source>
</evidence>
<feature type="non-terminal residue" evidence="1">
    <location>
        <position position="64"/>
    </location>
</feature>
<name>A0A821L9C1_9BILA</name>